<keyword evidence="1" id="KW-1133">Transmembrane helix</keyword>
<evidence type="ECO:0000313" key="4">
    <source>
        <dbReference type="Proteomes" id="UP000054144"/>
    </source>
</evidence>
<accession>A0A0D7ADM0</accession>
<protein>
    <recommendedName>
        <fullName evidence="2">DUF6533 domain-containing protein</fullName>
    </recommendedName>
</protein>
<feature type="domain" description="DUF6533" evidence="2">
    <location>
        <begin position="1"/>
        <end position="26"/>
    </location>
</feature>
<sequence>EVKYIWQKRKTFSSFCFMFNRYFAFLANTVAMVLSFIPLSDEKVSKCRRYNLFHQIALISTQVCVCILLTLRIYALYNRSMRVLSYMVCSGAVLLGISCWSLFSQKSTSTQISDGCHLGLTEITAIHLAAAWEALFCYDCILFGLTLYQSYVTYPGPRTSSSSNRRPPRPGPPSILAVVLRDGAIYFAIMALCNLANIITFYFSESFFKGGLSTFASCISVTMMSRLMLNLHQSAPVGIFST</sequence>
<dbReference type="Pfam" id="PF20151">
    <property type="entry name" value="DUF6533"/>
    <property type="match status" value="1"/>
</dbReference>
<dbReference type="OrthoDB" id="2686513at2759"/>
<evidence type="ECO:0000313" key="3">
    <source>
        <dbReference type="EMBL" id="KIY48968.1"/>
    </source>
</evidence>
<proteinExistence type="predicted"/>
<name>A0A0D7ADM0_9AGAR</name>
<feature type="transmembrane region" description="Helical" evidence="1">
    <location>
        <begin position="21"/>
        <end position="40"/>
    </location>
</feature>
<gene>
    <name evidence="3" type="ORF">FISHEDRAFT_14263</name>
</gene>
<feature type="transmembrane region" description="Helical" evidence="1">
    <location>
        <begin position="123"/>
        <end position="148"/>
    </location>
</feature>
<feature type="transmembrane region" description="Helical" evidence="1">
    <location>
        <begin position="184"/>
        <end position="204"/>
    </location>
</feature>
<evidence type="ECO:0000256" key="1">
    <source>
        <dbReference type="SAM" id="Phobius"/>
    </source>
</evidence>
<dbReference type="InterPro" id="IPR045340">
    <property type="entry name" value="DUF6533"/>
</dbReference>
<feature type="non-terminal residue" evidence="3">
    <location>
        <position position="1"/>
    </location>
</feature>
<dbReference type="EMBL" id="KN881769">
    <property type="protein sequence ID" value="KIY48968.1"/>
    <property type="molecule type" value="Genomic_DNA"/>
</dbReference>
<reference evidence="3 4" key="1">
    <citation type="journal article" date="2015" name="Fungal Genet. Biol.">
        <title>Evolution of novel wood decay mechanisms in Agaricales revealed by the genome sequences of Fistulina hepatica and Cylindrobasidium torrendii.</title>
        <authorList>
            <person name="Floudas D."/>
            <person name="Held B.W."/>
            <person name="Riley R."/>
            <person name="Nagy L.G."/>
            <person name="Koehler G."/>
            <person name="Ransdell A.S."/>
            <person name="Younus H."/>
            <person name="Chow J."/>
            <person name="Chiniquy J."/>
            <person name="Lipzen A."/>
            <person name="Tritt A."/>
            <person name="Sun H."/>
            <person name="Haridas S."/>
            <person name="LaButti K."/>
            <person name="Ohm R.A."/>
            <person name="Kues U."/>
            <person name="Blanchette R.A."/>
            <person name="Grigoriev I.V."/>
            <person name="Minto R.E."/>
            <person name="Hibbett D.S."/>
        </authorList>
    </citation>
    <scope>NUCLEOTIDE SEQUENCE [LARGE SCALE GENOMIC DNA]</scope>
    <source>
        <strain evidence="3 4">ATCC 64428</strain>
    </source>
</reference>
<evidence type="ECO:0000259" key="2">
    <source>
        <dbReference type="Pfam" id="PF20151"/>
    </source>
</evidence>
<feature type="transmembrane region" description="Helical" evidence="1">
    <location>
        <begin position="52"/>
        <end position="71"/>
    </location>
</feature>
<organism evidence="3 4">
    <name type="scientific">Fistulina hepatica ATCC 64428</name>
    <dbReference type="NCBI Taxonomy" id="1128425"/>
    <lineage>
        <taxon>Eukaryota</taxon>
        <taxon>Fungi</taxon>
        <taxon>Dikarya</taxon>
        <taxon>Basidiomycota</taxon>
        <taxon>Agaricomycotina</taxon>
        <taxon>Agaricomycetes</taxon>
        <taxon>Agaricomycetidae</taxon>
        <taxon>Agaricales</taxon>
        <taxon>Fistulinaceae</taxon>
        <taxon>Fistulina</taxon>
    </lineage>
</organism>
<keyword evidence="1" id="KW-0472">Membrane</keyword>
<dbReference type="Proteomes" id="UP000054144">
    <property type="component" value="Unassembled WGS sequence"/>
</dbReference>
<feature type="non-terminal residue" evidence="3">
    <location>
        <position position="242"/>
    </location>
</feature>
<dbReference type="AlphaFoldDB" id="A0A0D7ADM0"/>
<keyword evidence="1" id="KW-0812">Transmembrane</keyword>
<feature type="transmembrane region" description="Helical" evidence="1">
    <location>
        <begin position="83"/>
        <end position="103"/>
    </location>
</feature>
<keyword evidence="4" id="KW-1185">Reference proteome</keyword>